<keyword evidence="4 7" id="KW-0833">Ubl conjugation pathway</keyword>
<evidence type="ECO:0000256" key="6">
    <source>
        <dbReference type="ARBA" id="ARBA00022807"/>
    </source>
</evidence>
<dbReference type="GO" id="GO:0016579">
    <property type="term" value="P:protein deubiquitination"/>
    <property type="evidence" value="ECO:0007669"/>
    <property type="project" value="TreeGrafter"/>
</dbReference>
<dbReference type="GO" id="GO:0004843">
    <property type="term" value="F:cysteine-type deubiquitinase activity"/>
    <property type="evidence" value="ECO:0007669"/>
    <property type="project" value="UniProtKB-UniRule"/>
</dbReference>
<dbReference type="PROSITE" id="PS52048">
    <property type="entry name" value="UCH_DOMAIN"/>
    <property type="match status" value="1"/>
</dbReference>
<dbReference type="Pfam" id="PF01088">
    <property type="entry name" value="Peptidase_C12"/>
    <property type="match status" value="1"/>
</dbReference>
<dbReference type="OrthoDB" id="427186at2759"/>
<reference evidence="10 11" key="1">
    <citation type="submission" date="2016-07" db="EMBL/GenBank/DDBJ databases">
        <title>Draft genome of the white-rot fungus Obba rivulosa 3A-2.</title>
        <authorList>
            <consortium name="DOE Joint Genome Institute"/>
            <person name="Miettinen O."/>
            <person name="Riley R."/>
            <person name="Acob R."/>
            <person name="Barry K."/>
            <person name="Cullen D."/>
            <person name="De Vries R."/>
            <person name="Hainaut M."/>
            <person name="Hatakka A."/>
            <person name="Henrissat B."/>
            <person name="Hilden K."/>
            <person name="Kuo R."/>
            <person name="Labutti K."/>
            <person name="Lipzen A."/>
            <person name="Makela M.R."/>
            <person name="Sandor L."/>
            <person name="Spatafora J.W."/>
            <person name="Grigoriev I.V."/>
            <person name="Hibbett D.S."/>
        </authorList>
    </citation>
    <scope>NUCLEOTIDE SEQUENCE [LARGE SCALE GENOMIC DNA]</scope>
    <source>
        <strain evidence="10 11">3A-2</strain>
    </source>
</reference>
<evidence type="ECO:0000256" key="5">
    <source>
        <dbReference type="ARBA" id="ARBA00022801"/>
    </source>
</evidence>
<dbReference type="PANTHER" id="PTHR10589">
    <property type="entry name" value="UBIQUITIN CARBOXYL-TERMINAL HYDROLASE"/>
    <property type="match status" value="1"/>
</dbReference>
<feature type="site" description="Important for enzyme activity" evidence="7">
    <location>
        <position position="199"/>
    </location>
</feature>
<organism evidence="10 11">
    <name type="scientific">Obba rivulosa</name>
    <dbReference type="NCBI Taxonomy" id="1052685"/>
    <lineage>
        <taxon>Eukaryota</taxon>
        <taxon>Fungi</taxon>
        <taxon>Dikarya</taxon>
        <taxon>Basidiomycota</taxon>
        <taxon>Agaricomycotina</taxon>
        <taxon>Agaricomycetes</taxon>
        <taxon>Polyporales</taxon>
        <taxon>Gelatoporiaceae</taxon>
        <taxon>Obba</taxon>
    </lineage>
</organism>
<comment type="catalytic activity">
    <reaction evidence="1 7 8">
        <text>Thiol-dependent hydrolysis of ester, thioester, amide, peptide and isopeptide bonds formed by the C-terminal Gly of ubiquitin (a 76-residue protein attached to proteins as an intracellular targeting signal).</text>
        <dbReference type="EC" id="3.4.19.12"/>
    </reaction>
</comment>
<dbReference type="PANTHER" id="PTHR10589:SF17">
    <property type="entry name" value="UBIQUITIN CARBOXYL-TERMINAL HYDROLASE"/>
    <property type="match status" value="1"/>
</dbReference>
<proteinExistence type="inferred from homology"/>
<dbReference type="SUPFAM" id="SSF54001">
    <property type="entry name" value="Cysteine proteinases"/>
    <property type="match status" value="1"/>
</dbReference>
<evidence type="ECO:0000313" key="10">
    <source>
        <dbReference type="EMBL" id="OCH93700.1"/>
    </source>
</evidence>
<name>A0A8E2DQ33_9APHY</name>
<feature type="active site" description="Nucleophile" evidence="7">
    <location>
        <position position="100"/>
    </location>
</feature>
<feature type="active site" description="Proton donor" evidence="7">
    <location>
        <position position="172"/>
    </location>
</feature>
<dbReference type="PRINTS" id="PR00707">
    <property type="entry name" value="UBCTHYDRLASE"/>
</dbReference>
<gene>
    <name evidence="10" type="ORF">OBBRIDRAFT_790054</name>
</gene>
<dbReference type="EMBL" id="KV722352">
    <property type="protein sequence ID" value="OCH93700.1"/>
    <property type="molecule type" value="Genomic_DNA"/>
</dbReference>
<dbReference type="InterPro" id="IPR001578">
    <property type="entry name" value="Peptidase_C12_UCH"/>
</dbReference>
<dbReference type="EC" id="3.4.19.12" evidence="8"/>
<evidence type="ECO:0000256" key="1">
    <source>
        <dbReference type="ARBA" id="ARBA00000707"/>
    </source>
</evidence>
<comment type="similarity">
    <text evidence="2 7 8">Belongs to the peptidase C12 family.</text>
</comment>
<evidence type="ECO:0000256" key="3">
    <source>
        <dbReference type="ARBA" id="ARBA00022670"/>
    </source>
</evidence>
<sequence length="245" mass="27156">MSEHTSSRWIPIESNPDVLNQWANAAGLVKSQSQFHDVYGLDDTLLSLIPQPAKAVILLFPITERLEEKRKEEDARIVSEGQHPIDPTVFWIKQTIENACGTIALLHALVNSDVTLAPHSALARFVDECRDKSPEERAKLLETTPLFANIHAEAASAGQTAAPSIEQDTNLHFTCFVQAPNPPREEGLTSDSERLLELDGRRVAPVDRGECTDLLRDVAKYVKENYVANTSSMHFSMLALAPPEH</sequence>
<accession>A0A8E2DQ33</accession>
<evidence type="ECO:0000256" key="7">
    <source>
        <dbReference type="PROSITE-ProRule" id="PRU01393"/>
    </source>
</evidence>
<dbReference type="GO" id="GO:0006511">
    <property type="term" value="P:ubiquitin-dependent protein catabolic process"/>
    <property type="evidence" value="ECO:0007669"/>
    <property type="project" value="UniProtKB-UniRule"/>
</dbReference>
<keyword evidence="11" id="KW-1185">Reference proteome</keyword>
<feature type="site" description="Transition state stabilizer" evidence="7">
    <location>
        <position position="94"/>
    </location>
</feature>
<dbReference type="CDD" id="cd09616">
    <property type="entry name" value="Peptidase_C12_UCH_L1_L3"/>
    <property type="match status" value="1"/>
</dbReference>
<evidence type="ECO:0000313" key="11">
    <source>
        <dbReference type="Proteomes" id="UP000250043"/>
    </source>
</evidence>
<keyword evidence="5 7" id="KW-0378">Hydrolase</keyword>
<keyword evidence="6 7" id="KW-0788">Thiol protease</keyword>
<dbReference type="FunFam" id="3.40.532.10:FF:000006">
    <property type="entry name" value="Ubiquitin carboxyl-terminal hydrolase"/>
    <property type="match status" value="1"/>
</dbReference>
<dbReference type="InterPro" id="IPR038765">
    <property type="entry name" value="Papain-like_cys_pep_sf"/>
</dbReference>
<dbReference type="Proteomes" id="UP000250043">
    <property type="component" value="Unassembled WGS sequence"/>
</dbReference>
<evidence type="ECO:0000259" key="9">
    <source>
        <dbReference type="PROSITE" id="PS52048"/>
    </source>
</evidence>
<evidence type="ECO:0000256" key="8">
    <source>
        <dbReference type="RuleBase" id="RU361215"/>
    </source>
</evidence>
<feature type="domain" description="UCH catalytic" evidence="9">
    <location>
        <begin position="8"/>
        <end position="242"/>
    </location>
</feature>
<dbReference type="GO" id="GO:0005737">
    <property type="term" value="C:cytoplasm"/>
    <property type="evidence" value="ECO:0007669"/>
    <property type="project" value="TreeGrafter"/>
</dbReference>
<keyword evidence="3 7" id="KW-0645">Protease</keyword>
<dbReference type="AlphaFoldDB" id="A0A8E2DQ33"/>
<protein>
    <recommendedName>
        <fullName evidence="8">Ubiquitin carboxyl-terminal hydrolase</fullName>
        <ecNumber evidence="8">3.4.19.12</ecNumber>
    </recommendedName>
</protein>
<evidence type="ECO:0000256" key="4">
    <source>
        <dbReference type="ARBA" id="ARBA00022786"/>
    </source>
</evidence>
<dbReference type="InterPro" id="IPR036959">
    <property type="entry name" value="Peptidase_C12_UCH_sf"/>
</dbReference>
<dbReference type="Gene3D" id="3.40.532.10">
    <property type="entry name" value="Peptidase C12, ubiquitin carboxyl-terminal hydrolase"/>
    <property type="match status" value="1"/>
</dbReference>
<evidence type="ECO:0000256" key="2">
    <source>
        <dbReference type="ARBA" id="ARBA00009326"/>
    </source>
</evidence>